<keyword evidence="2" id="KW-0472">Membrane</keyword>
<feature type="chain" id="PRO_5042811011" description="ASST-domain-containing protein" evidence="3">
    <location>
        <begin position="26"/>
        <end position="678"/>
    </location>
</feature>
<dbReference type="AlphaFoldDB" id="A0AAN7TH74"/>
<dbReference type="PANTHER" id="PTHR35340">
    <property type="entry name" value="PQQ ENZYME REPEAT PROTEIN-RELATED"/>
    <property type="match status" value="1"/>
</dbReference>
<gene>
    <name evidence="4" type="ORF">LTR62_006616</name>
</gene>
<dbReference type="PANTHER" id="PTHR35340:SF5">
    <property type="entry name" value="ASST-DOMAIN-CONTAINING PROTEIN"/>
    <property type="match status" value="1"/>
</dbReference>
<organism evidence="4 5">
    <name type="scientific">Meristemomyces frigidus</name>
    <dbReference type="NCBI Taxonomy" id="1508187"/>
    <lineage>
        <taxon>Eukaryota</taxon>
        <taxon>Fungi</taxon>
        <taxon>Dikarya</taxon>
        <taxon>Ascomycota</taxon>
        <taxon>Pezizomycotina</taxon>
        <taxon>Dothideomycetes</taxon>
        <taxon>Dothideomycetidae</taxon>
        <taxon>Mycosphaerellales</taxon>
        <taxon>Teratosphaeriaceae</taxon>
        <taxon>Meristemomyces</taxon>
    </lineage>
</organism>
<dbReference type="InterPro" id="IPR039535">
    <property type="entry name" value="ASST-like"/>
</dbReference>
<feature type="region of interest" description="Disordered" evidence="1">
    <location>
        <begin position="193"/>
        <end position="213"/>
    </location>
</feature>
<sequence>MSSPLHRTSLLLTTVLCSFLPACLAHDEAFQLNDDYNRGALGAYVTQKYITTDLDVPKLNFMKPFTACDDGSYLFLAPRGEEASTAVCILDATGALVWATNEYHGQAYNLQAQTYRGERYLTFWAGDNSIGGHGVGQYYMLDHHYHLYRTIVAADSLPTDLHAFTITADGTALLSVYQVQRADLSTTPRYAQQLRGGAPVGGRPSLGRPELQKGPADGRIWESMFQEIDIETGALLFQWSARDHFPFDASFQPITSATEEESWDWFHINSVEKDDNGNYLISARHLRTIACIDGRTGDVLWQLGGTNNSFEDKSYGFATKFIGQHDAHWVPGSNYTSVSLFDNRADWTFHTETRSMGVRIELDFAAMTATRVQRYLHDPSVYSVSQGSYQTLPNGNVVLGYGNNGVITEFAPDGTVLCDAYFEPSKRWTSGDVQSYRNLKFNWTGLPTTQPKVAMQDGKLYISWLGSTETTNWLIQHSSFENSTFRELMKVPKDGFETAVGLNAGIAVRRYLQATALDSHGRPLSISDPVDIGTVATVFAHEPLGNGTLSSSEDQYDDLEDAEEADGLAELDDTFDDMQVLLGWMILASISTLLVISVCRGIQRRRVASTYSSVAAEYTGKRSDDLGYRDRIRLVWADPKALWKRLAGKRVGGYRLLGQGFGGGGGGGEYEARGREGR</sequence>
<comment type="caution">
    <text evidence="4">The sequence shown here is derived from an EMBL/GenBank/DDBJ whole genome shotgun (WGS) entry which is preliminary data.</text>
</comment>
<dbReference type="InterPro" id="IPR053143">
    <property type="entry name" value="Arylsulfate_ST"/>
</dbReference>
<evidence type="ECO:0000256" key="1">
    <source>
        <dbReference type="SAM" id="MobiDB-lite"/>
    </source>
</evidence>
<evidence type="ECO:0000256" key="3">
    <source>
        <dbReference type="SAM" id="SignalP"/>
    </source>
</evidence>
<evidence type="ECO:0000256" key="2">
    <source>
        <dbReference type="SAM" id="Phobius"/>
    </source>
</evidence>
<dbReference type="EMBL" id="JAVRRL010000006">
    <property type="protein sequence ID" value="KAK5116895.1"/>
    <property type="molecule type" value="Genomic_DNA"/>
</dbReference>
<protein>
    <recommendedName>
        <fullName evidence="6">ASST-domain-containing protein</fullName>
    </recommendedName>
</protein>
<reference evidence="4" key="1">
    <citation type="submission" date="2023-08" db="EMBL/GenBank/DDBJ databases">
        <title>Black Yeasts Isolated from many extreme environments.</title>
        <authorList>
            <person name="Coleine C."/>
            <person name="Stajich J.E."/>
            <person name="Selbmann L."/>
        </authorList>
    </citation>
    <scope>NUCLEOTIDE SEQUENCE</scope>
    <source>
        <strain evidence="4">CCFEE 5401</strain>
    </source>
</reference>
<keyword evidence="2" id="KW-1133">Transmembrane helix</keyword>
<dbReference type="Pfam" id="PF14269">
    <property type="entry name" value="Arylsulfotran_2"/>
    <property type="match status" value="1"/>
</dbReference>
<evidence type="ECO:0000313" key="5">
    <source>
        <dbReference type="Proteomes" id="UP001310890"/>
    </source>
</evidence>
<dbReference type="InterPro" id="IPR011047">
    <property type="entry name" value="Quinoprotein_ADH-like_sf"/>
</dbReference>
<evidence type="ECO:0000313" key="4">
    <source>
        <dbReference type="EMBL" id="KAK5116895.1"/>
    </source>
</evidence>
<keyword evidence="2" id="KW-0812">Transmembrane</keyword>
<name>A0AAN7TH74_9PEZI</name>
<dbReference type="SUPFAM" id="SSF50998">
    <property type="entry name" value="Quinoprotein alcohol dehydrogenase-like"/>
    <property type="match status" value="1"/>
</dbReference>
<feature type="transmembrane region" description="Helical" evidence="2">
    <location>
        <begin position="581"/>
        <end position="599"/>
    </location>
</feature>
<dbReference type="Proteomes" id="UP001310890">
    <property type="component" value="Unassembled WGS sequence"/>
</dbReference>
<accession>A0AAN7TH74</accession>
<proteinExistence type="predicted"/>
<evidence type="ECO:0008006" key="6">
    <source>
        <dbReference type="Google" id="ProtNLM"/>
    </source>
</evidence>
<feature type="signal peptide" evidence="3">
    <location>
        <begin position="1"/>
        <end position="25"/>
    </location>
</feature>
<keyword evidence="3" id="KW-0732">Signal</keyword>